<dbReference type="InterPro" id="IPR037151">
    <property type="entry name" value="AlkB-like_sf"/>
</dbReference>
<organism evidence="8">
    <name type="scientific">Hellea balneolensis</name>
    <dbReference type="NCBI Taxonomy" id="287478"/>
    <lineage>
        <taxon>Bacteria</taxon>
        <taxon>Pseudomonadati</taxon>
        <taxon>Pseudomonadota</taxon>
        <taxon>Alphaproteobacteria</taxon>
        <taxon>Maricaulales</taxon>
        <taxon>Robiginitomaculaceae</taxon>
        <taxon>Hellea</taxon>
    </lineage>
</organism>
<dbReference type="InterPro" id="IPR027450">
    <property type="entry name" value="AlkB-like"/>
</dbReference>
<name>A0A7V5NXH0_9PROT</name>
<evidence type="ECO:0000259" key="7">
    <source>
        <dbReference type="PROSITE" id="PS51471"/>
    </source>
</evidence>
<feature type="domain" description="Fe2OG dioxygenase" evidence="7">
    <location>
        <begin position="83"/>
        <end position="184"/>
    </location>
</feature>
<dbReference type="GO" id="GO:0035516">
    <property type="term" value="F:broad specificity oxidative DNA demethylase activity"/>
    <property type="evidence" value="ECO:0007669"/>
    <property type="project" value="TreeGrafter"/>
</dbReference>
<feature type="binding site" evidence="5">
    <location>
        <begin position="50"/>
        <end position="52"/>
    </location>
    <ligand>
        <name>substrate</name>
    </ligand>
</feature>
<sequence length="186" mass="20940">MQQDLLEAVTEAVRGDAPFYQPLMPRTGRKMSVVMSNFGPLGWVADVDGYKYTTTHPVTSKPWPSMPQILYELWDRLTDYPAPPEACLINWYREGAKMGLHVDSDEQDLRAPIVSISLGDPARYRLGGPKRGGKTHALKLSSGDVIVLKDEARRCYHGVDKLWYGQSTLIPKGGRINLTMRRVNRP</sequence>
<feature type="binding site" evidence="5">
    <location>
        <position position="131"/>
    </location>
    <ligand>
        <name>substrate</name>
    </ligand>
</feature>
<dbReference type="SUPFAM" id="SSF51197">
    <property type="entry name" value="Clavaminate synthase-like"/>
    <property type="match status" value="1"/>
</dbReference>
<evidence type="ECO:0000313" key="8">
    <source>
        <dbReference type="EMBL" id="HHI89044.1"/>
    </source>
</evidence>
<dbReference type="AlphaFoldDB" id="A0A7V5NXH0"/>
<dbReference type="Proteomes" id="UP000885806">
    <property type="component" value="Unassembled WGS sequence"/>
</dbReference>
<keyword evidence="2 8" id="KW-0223">Dioxygenase</keyword>
<feature type="binding site" evidence="5">
    <location>
        <begin position="175"/>
        <end position="181"/>
    </location>
    <ligand>
        <name>2-oxoglutarate</name>
        <dbReference type="ChEBI" id="CHEBI:16810"/>
    </ligand>
</feature>
<comment type="caution">
    <text evidence="8">The sequence shown here is derived from an EMBL/GenBank/DDBJ whole genome shotgun (WGS) entry which is preliminary data.</text>
</comment>
<feature type="binding site" evidence="5">
    <location>
        <begin position="90"/>
        <end position="92"/>
    </location>
    <ligand>
        <name>2-oxoglutarate</name>
        <dbReference type="ChEBI" id="CHEBI:16810"/>
    </ligand>
</feature>
<evidence type="ECO:0000256" key="3">
    <source>
        <dbReference type="ARBA" id="ARBA00023002"/>
    </source>
</evidence>
<feature type="binding site" evidence="5">
    <location>
        <position position="43"/>
    </location>
    <ligand>
        <name>substrate</name>
    </ligand>
</feature>
<keyword evidence="4 6" id="KW-0408">Iron</keyword>
<evidence type="ECO:0000256" key="1">
    <source>
        <dbReference type="ARBA" id="ARBA00022723"/>
    </source>
</evidence>
<feature type="binding site" evidence="5">
    <location>
        <position position="105"/>
    </location>
    <ligand>
        <name>substrate</name>
    </ligand>
</feature>
<dbReference type="GO" id="GO:0008198">
    <property type="term" value="F:ferrous iron binding"/>
    <property type="evidence" value="ECO:0007669"/>
    <property type="project" value="TreeGrafter"/>
</dbReference>
<accession>A0A7V5NXH0</accession>
<evidence type="ECO:0000256" key="5">
    <source>
        <dbReference type="PIRSR" id="PIRSR604574-1"/>
    </source>
</evidence>
<reference evidence="8" key="1">
    <citation type="journal article" date="2020" name="mSystems">
        <title>Genome- and Community-Level Interaction Insights into Carbon Utilization and Element Cycling Functions of Hydrothermarchaeota in Hydrothermal Sediment.</title>
        <authorList>
            <person name="Zhou Z."/>
            <person name="Liu Y."/>
            <person name="Xu W."/>
            <person name="Pan J."/>
            <person name="Luo Z.H."/>
            <person name="Li M."/>
        </authorList>
    </citation>
    <scope>NUCLEOTIDE SEQUENCE [LARGE SCALE GENOMIC DNA]</scope>
    <source>
        <strain evidence="8">HyVt-538</strain>
    </source>
</reference>
<dbReference type="GO" id="GO:0035513">
    <property type="term" value="P:oxidative RNA demethylation"/>
    <property type="evidence" value="ECO:0007669"/>
    <property type="project" value="TreeGrafter"/>
</dbReference>
<proteinExistence type="predicted"/>
<dbReference type="PANTHER" id="PTHR16557:SF2">
    <property type="entry name" value="NUCLEIC ACID DIOXYGENASE ALKBH1"/>
    <property type="match status" value="1"/>
</dbReference>
<dbReference type="GO" id="GO:0005737">
    <property type="term" value="C:cytoplasm"/>
    <property type="evidence" value="ECO:0007669"/>
    <property type="project" value="TreeGrafter"/>
</dbReference>
<dbReference type="PROSITE" id="PS51471">
    <property type="entry name" value="FE2OG_OXY"/>
    <property type="match status" value="1"/>
</dbReference>
<keyword evidence="3" id="KW-0560">Oxidoreductase</keyword>
<feature type="binding site" evidence="6">
    <location>
        <position position="101"/>
    </location>
    <ligand>
        <name>Fe cation</name>
        <dbReference type="ChEBI" id="CHEBI:24875"/>
        <note>catalytic</note>
    </ligand>
</feature>
<evidence type="ECO:0000256" key="6">
    <source>
        <dbReference type="PIRSR" id="PIRSR604574-2"/>
    </source>
</evidence>
<evidence type="ECO:0000256" key="4">
    <source>
        <dbReference type="ARBA" id="ARBA00023004"/>
    </source>
</evidence>
<dbReference type="InterPro" id="IPR004574">
    <property type="entry name" value="Alkb"/>
</dbReference>
<protein>
    <submittedName>
        <fullName evidence="8">Alpha-ketoglutarate-dependent dioxygenase AlkB</fullName>
    </submittedName>
</protein>
<dbReference type="Pfam" id="PF13532">
    <property type="entry name" value="2OG-FeII_Oxy_2"/>
    <property type="match status" value="1"/>
</dbReference>
<dbReference type="GO" id="GO:0035515">
    <property type="term" value="F:oxidative RNA demethylase activity"/>
    <property type="evidence" value="ECO:0007669"/>
    <property type="project" value="TreeGrafter"/>
</dbReference>
<dbReference type="Gene3D" id="2.60.120.590">
    <property type="entry name" value="Alpha-ketoglutarate-dependent dioxygenase AlkB-like"/>
    <property type="match status" value="1"/>
</dbReference>
<keyword evidence="1 6" id="KW-0479">Metal-binding</keyword>
<gene>
    <name evidence="8" type="ORF">ENK01_03740</name>
</gene>
<comment type="cofactor">
    <cofactor evidence="6">
        <name>Fe(2+)</name>
        <dbReference type="ChEBI" id="CHEBI:29033"/>
    </cofactor>
    <text evidence="6">Binds 1 Fe(2+) ion per subunit.</text>
</comment>
<dbReference type="InterPro" id="IPR005123">
    <property type="entry name" value="Oxoglu/Fe-dep_dioxygenase_dom"/>
</dbReference>
<feature type="binding site" evidence="6">
    <location>
        <position position="103"/>
    </location>
    <ligand>
        <name>Fe cation</name>
        <dbReference type="ChEBI" id="CHEBI:24875"/>
        <note>catalytic</note>
    </ligand>
</feature>
<evidence type="ECO:0000256" key="2">
    <source>
        <dbReference type="ARBA" id="ARBA00022964"/>
    </source>
</evidence>
<feature type="binding site" evidence="6">
    <location>
        <position position="157"/>
    </location>
    <ligand>
        <name>Fe cation</name>
        <dbReference type="ChEBI" id="CHEBI:24875"/>
        <note>catalytic</note>
    </ligand>
</feature>
<dbReference type="EMBL" id="DROP01000251">
    <property type="protein sequence ID" value="HHI89044.1"/>
    <property type="molecule type" value="Genomic_DNA"/>
</dbReference>
<dbReference type="PANTHER" id="PTHR16557">
    <property type="entry name" value="ALKYLATED DNA REPAIR PROTEIN ALKB-RELATED"/>
    <property type="match status" value="1"/>
</dbReference>